<keyword evidence="2" id="KW-1185">Reference proteome</keyword>
<name>A0A550JKB7_9BACT</name>
<dbReference type="AlphaFoldDB" id="A0A550JKB7"/>
<evidence type="ECO:0008006" key="3">
    <source>
        <dbReference type="Google" id="ProtNLM"/>
    </source>
</evidence>
<organism evidence="1 2">
    <name type="scientific">Trichloromonas acetexigens</name>
    <dbReference type="NCBI Taxonomy" id="38815"/>
    <lineage>
        <taxon>Bacteria</taxon>
        <taxon>Pseudomonadati</taxon>
        <taxon>Thermodesulfobacteriota</taxon>
        <taxon>Desulfuromonadia</taxon>
        <taxon>Desulfuromonadales</taxon>
        <taxon>Trichloromonadaceae</taxon>
        <taxon>Trichloromonas</taxon>
    </lineage>
</organism>
<accession>A0A550JKB7</accession>
<gene>
    <name evidence="1" type="ORF">FL622_00300</name>
</gene>
<comment type="caution">
    <text evidence="1">The sequence shown here is derived from an EMBL/GenBank/DDBJ whole genome shotgun (WGS) entry which is preliminary data.</text>
</comment>
<sequence length="270" mass="31105">MKKFVFILCLVLYLAVWGLQEGKSNWNDFYLSPAAPAPVLKIASGYGSHLTGFALFVKVAIFAGGPLKDVDELSYAENLAQNFEVMTELYPKFIDPYHYCQSFLATISPEYAQRANDIHERAVKEHPNEMYYPFFQAFNYFYYLNEPVKAAELFYKMAKLPEAPSWFGTLAGKLMGRGGNLLAGRDMLQAMFVTEQDEFVKDRYRRGIDNFNRAIEVQKSLDRYREHQGQDAATLEELVPEYLPILPSLEDDYILVWEPPMLRLKNALDK</sequence>
<dbReference type="Proteomes" id="UP000317155">
    <property type="component" value="Unassembled WGS sequence"/>
</dbReference>
<dbReference type="EMBL" id="VJVV01000001">
    <property type="protein sequence ID" value="TRO83658.1"/>
    <property type="molecule type" value="Genomic_DNA"/>
</dbReference>
<evidence type="ECO:0000313" key="1">
    <source>
        <dbReference type="EMBL" id="TRO83658.1"/>
    </source>
</evidence>
<dbReference type="RefSeq" id="WP_092052221.1">
    <property type="nucleotide sequence ID" value="NZ_FOJJ01000001.1"/>
</dbReference>
<reference evidence="1 2" key="1">
    <citation type="submission" date="2019-07" db="EMBL/GenBank/DDBJ databases">
        <title>Insights of Desulfuromonas acetexigens electromicrobiology.</title>
        <authorList>
            <person name="Katuri K."/>
            <person name="Sapireddy V."/>
            <person name="Shaw D.R."/>
            <person name="Saikaly P."/>
        </authorList>
    </citation>
    <scope>NUCLEOTIDE SEQUENCE [LARGE SCALE GENOMIC DNA]</scope>
    <source>
        <strain evidence="1 2">2873</strain>
    </source>
</reference>
<proteinExistence type="predicted"/>
<protein>
    <recommendedName>
        <fullName evidence="3">Tetratricopeptide repeat protein</fullName>
    </recommendedName>
</protein>
<evidence type="ECO:0000313" key="2">
    <source>
        <dbReference type="Proteomes" id="UP000317155"/>
    </source>
</evidence>
<dbReference type="OrthoDB" id="9783085at2"/>